<feature type="domain" description="D-isomer specific 2-hydroxyacid dehydrogenase catalytic" evidence="5">
    <location>
        <begin position="17"/>
        <end position="319"/>
    </location>
</feature>
<proteinExistence type="inferred from homology"/>
<dbReference type="GeneID" id="97207486"/>
<organism evidence="7 8">
    <name type="scientific">Enterocloster aldenensis</name>
    <dbReference type="NCBI Taxonomy" id="358742"/>
    <lineage>
        <taxon>Bacteria</taxon>
        <taxon>Bacillati</taxon>
        <taxon>Bacillota</taxon>
        <taxon>Clostridia</taxon>
        <taxon>Lachnospirales</taxon>
        <taxon>Lachnospiraceae</taxon>
        <taxon>Enterocloster</taxon>
    </lineage>
</organism>
<keyword evidence="2 4" id="KW-0560">Oxidoreductase</keyword>
<evidence type="ECO:0000313" key="8">
    <source>
        <dbReference type="Proteomes" id="UP001299608"/>
    </source>
</evidence>
<dbReference type="SUPFAM" id="SSF51735">
    <property type="entry name" value="NAD(P)-binding Rossmann-fold domains"/>
    <property type="match status" value="1"/>
</dbReference>
<dbReference type="InterPro" id="IPR029753">
    <property type="entry name" value="D-isomer_DH_CS"/>
</dbReference>
<evidence type="ECO:0000259" key="5">
    <source>
        <dbReference type="Pfam" id="PF00389"/>
    </source>
</evidence>
<dbReference type="SUPFAM" id="SSF52283">
    <property type="entry name" value="Formate/glycerate dehydrogenase catalytic domain-like"/>
    <property type="match status" value="1"/>
</dbReference>
<dbReference type="InterPro" id="IPR043322">
    <property type="entry name" value="CtBP"/>
</dbReference>
<dbReference type="CDD" id="cd05299">
    <property type="entry name" value="CtBP_dh"/>
    <property type="match status" value="1"/>
</dbReference>
<keyword evidence="3" id="KW-0520">NAD</keyword>
<accession>A0AAW5BZS1</accession>
<dbReference type="Gene3D" id="3.40.50.720">
    <property type="entry name" value="NAD(P)-binding Rossmann-like Domain"/>
    <property type="match status" value="2"/>
</dbReference>
<evidence type="ECO:0000256" key="2">
    <source>
        <dbReference type="ARBA" id="ARBA00023002"/>
    </source>
</evidence>
<feature type="domain" description="D-isomer specific 2-hydroxyacid dehydrogenase NAD-binding" evidence="6">
    <location>
        <begin position="115"/>
        <end position="291"/>
    </location>
</feature>
<dbReference type="RefSeq" id="WP_227116348.1">
    <property type="nucleotide sequence ID" value="NZ_BAABZL010000001.1"/>
</dbReference>
<dbReference type="GO" id="GO:0051287">
    <property type="term" value="F:NAD binding"/>
    <property type="evidence" value="ECO:0007669"/>
    <property type="project" value="InterPro"/>
</dbReference>
<protein>
    <submittedName>
        <fullName evidence="7">C-terminal binding protein</fullName>
    </submittedName>
</protein>
<dbReference type="AlphaFoldDB" id="A0AAW5BZS1"/>
<gene>
    <name evidence="7" type="ORF">L0N08_08210</name>
</gene>
<reference evidence="7" key="1">
    <citation type="submission" date="2022-01" db="EMBL/GenBank/DDBJ databases">
        <title>Collection of gut derived symbiotic bacterial strains cultured from healthy donors.</title>
        <authorList>
            <person name="Lin H."/>
            <person name="Kohout C."/>
            <person name="Waligurski E."/>
            <person name="Pamer E.G."/>
        </authorList>
    </citation>
    <scope>NUCLEOTIDE SEQUENCE</scope>
    <source>
        <strain evidence="7">DFI.6.55</strain>
    </source>
</reference>
<comment type="similarity">
    <text evidence="1 4">Belongs to the D-isomer specific 2-hydroxyacid dehydrogenase family.</text>
</comment>
<evidence type="ECO:0000256" key="1">
    <source>
        <dbReference type="ARBA" id="ARBA00005854"/>
    </source>
</evidence>
<evidence type="ECO:0000256" key="4">
    <source>
        <dbReference type="RuleBase" id="RU003719"/>
    </source>
</evidence>
<sequence>MWNAVIVDRDYGSVSLENQKYIKEEYAKNGISLRLAHYTTPDEIIANCKDADVILGTGNPPITKEVLEGLPKLKAVQRFGIGVNSVDLEAATKAGTLILYMPGFCVQELAIHASALILDLLRNVSFYDRRIRTGQWPKAGGPVPRNPKDLVLGLYGFGGSAKPLYDIFHHGFGTKVITCDPYINKDIRENYDVEIVSFDELLGQSDIISIHAPLTAETHHIFNREAFAKMKKDSMIVNIARGGLIDQDDLNWALDHGEIRFAGLDVFETEPLPVNDPLIRNEQAVLTCHSAFYGDHAQKNQIQLSIDLVDSVLNKKSIQSVYIANKGVKSKIDGFHTVN</sequence>
<dbReference type="InterPro" id="IPR006140">
    <property type="entry name" value="D-isomer_DH_NAD-bd"/>
</dbReference>
<dbReference type="InterPro" id="IPR036291">
    <property type="entry name" value="NAD(P)-bd_dom_sf"/>
</dbReference>
<dbReference type="Proteomes" id="UP001299608">
    <property type="component" value="Unassembled WGS sequence"/>
</dbReference>
<dbReference type="PROSITE" id="PS00671">
    <property type="entry name" value="D_2_HYDROXYACID_DH_3"/>
    <property type="match status" value="1"/>
</dbReference>
<dbReference type="GO" id="GO:0003714">
    <property type="term" value="F:transcription corepressor activity"/>
    <property type="evidence" value="ECO:0007669"/>
    <property type="project" value="InterPro"/>
</dbReference>
<dbReference type="InterPro" id="IPR050418">
    <property type="entry name" value="D-iso_2-hydroxyacid_DH_PdxB"/>
</dbReference>
<dbReference type="PANTHER" id="PTHR43761">
    <property type="entry name" value="D-ISOMER SPECIFIC 2-HYDROXYACID DEHYDROGENASE FAMILY PROTEIN (AFU_ORTHOLOGUE AFUA_1G13630)"/>
    <property type="match status" value="1"/>
</dbReference>
<evidence type="ECO:0000256" key="3">
    <source>
        <dbReference type="ARBA" id="ARBA00023027"/>
    </source>
</evidence>
<dbReference type="PROSITE" id="PS00670">
    <property type="entry name" value="D_2_HYDROXYACID_DH_2"/>
    <property type="match status" value="1"/>
</dbReference>
<dbReference type="Pfam" id="PF00389">
    <property type="entry name" value="2-Hacid_dh"/>
    <property type="match status" value="1"/>
</dbReference>
<name>A0AAW5BZS1_9FIRM</name>
<dbReference type="GO" id="GO:0016616">
    <property type="term" value="F:oxidoreductase activity, acting on the CH-OH group of donors, NAD or NADP as acceptor"/>
    <property type="evidence" value="ECO:0007669"/>
    <property type="project" value="InterPro"/>
</dbReference>
<dbReference type="EMBL" id="JAKNGE010000008">
    <property type="protein sequence ID" value="MCG4745388.1"/>
    <property type="molecule type" value="Genomic_DNA"/>
</dbReference>
<dbReference type="PANTHER" id="PTHR43761:SF1">
    <property type="entry name" value="D-ISOMER SPECIFIC 2-HYDROXYACID DEHYDROGENASE CATALYTIC DOMAIN-CONTAINING PROTEIN-RELATED"/>
    <property type="match status" value="1"/>
</dbReference>
<evidence type="ECO:0000313" key="7">
    <source>
        <dbReference type="EMBL" id="MCG4745388.1"/>
    </source>
</evidence>
<evidence type="ECO:0000259" key="6">
    <source>
        <dbReference type="Pfam" id="PF02826"/>
    </source>
</evidence>
<dbReference type="InterPro" id="IPR006139">
    <property type="entry name" value="D-isomer_2_OHA_DH_cat_dom"/>
</dbReference>
<comment type="caution">
    <text evidence="7">The sequence shown here is derived from an EMBL/GenBank/DDBJ whole genome shotgun (WGS) entry which is preliminary data.</text>
</comment>
<dbReference type="Pfam" id="PF02826">
    <property type="entry name" value="2-Hacid_dh_C"/>
    <property type="match status" value="1"/>
</dbReference>